<dbReference type="AlphaFoldDB" id="A0A0F9VR59"/>
<accession>A0A0F9VR59</accession>
<dbReference type="EMBL" id="LAZR01000301">
    <property type="protein sequence ID" value="KKN75951.1"/>
    <property type="molecule type" value="Genomic_DNA"/>
</dbReference>
<reference evidence="1" key="1">
    <citation type="journal article" date="2015" name="Nature">
        <title>Complex archaea that bridge the gap between prokaryotes and eukaryotes.</title>
        <authorList>
            <person name="Spang A."/>
            <person name="Saw J.H."/>
            <person name="Jorgensen S.L."/>
            <person name="Zaremba-Niedzwiedzka K."/>
            <person name="Martijn J."/>
            <person name="Lind A.E."/>
            <person name="van Eijk R."/>
            <person name="Schleper C."/>
            <person name="Guy L."/>
            <person name="Ettema T.J."/>
        </authorList>
    </citation>
    <scope>NUCLEOTIDE SEQUENCE</scope>
</reference>
<proteinExistence type="predicted"/>
<protein>
    <submittedName>
        <fullName evidence="1">Uncharacterized protein</fullName>
    </submittedName>
</protein>
<organism evidence="1">
    <name type="scientific">marine sediment metagenome</name>
    <dbReference type="NCBI Taxonomy" id="412755"/>
    <lineage>
        <taxon>unclassified sequences</taxon>
        <taxon>metagenomes</taxon>
        <taxon>ecological metagenomes</taxon>
    </lineage>
</organism>
<sequence length="70" mass="7931">MKIQDPNRLETVMFHNIKAGSTFRHGVDIYIKTQEGPPDSYNAVCLNDGSVARLREEVKVVQVETELTIK</sequence>
<evidence type="ECO:0000313" key="1">
    <source>
        <dbReference type="EMBL" id="KKN75951.1"/>
    </source>
</evidence>
<comment type="caution">
    <text evidence="1">The sequence shown here is derived from an EMBL/GenBank/DDBJ whole genome shotgun (WGS) entry which is preliminary data.</text>
</comment>
<name>A0A0F9VR59_9ZZZZ</name>
<gene>
    <name evidence="1" type="ORF">LCGC14_0375080</name>
</gene>